<organism evidence="1 2">
    <name type="scientific">Christiangramia fulva</name>
    <dbReference type="NCBI Taxonomy" id="2126553"/>
    <lineage>
        <taxon>Bacteria</taxon>
        <taxon>Pseudomonadati</taxon>
        <taxon>Bacteroidota</taxon>
        <taxon>Flavobacteriia</taxon>
        <taxon>Flavobacteriales</taxon>
        <taxon>Flavobacteriaceae</taxon>
        <taxon>Christiangramia</taxon>
    </lineage>
</organism>
<keyword evidence="2" id="KW-1185">Reference proteome</keyword>
<sequence length="218" mass="24390">MTSEIANILKTRLSNIDNGLDNQGAPLPNGLLFIDKMAGLIQTAEKAQPSVVEGAFVVSKFPISIDSSYEDCINKGLYKELVPHSKLKGILYFESMGTMPLGLDHGNFKYAVKLRLVCWINNKLIQGDNTMSIAHKLITTIRNSLEKGSFSSGAFNRITCRASNFIDSDYSLFSRYTYPVEIYKYLMYPYEAFGIDYTIEFTIANSCIQELQITAAQC</sequence>
<accession>A0A2R3ZAG5</accession>
<dbReference type="RefSeq" id="WP_107014023.1">
    <property type="nucleotide sequence ID" value="NZ_CP028136.1"/>
</dbReference>
<dbReference type="EMBL" id="CP028136">
    <property type="protein sequence ID" value="AVR47257.1"/>
    <property type="molecule type" value="Genomic_DNA"/>
</dbReference>
<dbReference type="OrthoDB" id="9781579at2"/>
<dbReference type="AlphaFoldDB" id="A0A2R3ZAG5"/>
<evidence type="ECO:0000313" key="1">
    <source>
        <dbReference type="EMBL" id="AVR47257.1"/>
    </source>
</evidence>
<protein>
    <submittedName>
        <fullName evidence="1">Uncharacterized protein</fullName>
    </submittedName>
</protein>
<gene>
    <name evidence="1" type="ORF">C7S20_19475</name>
</gene>
<proteinExistence type="predicted"/>
<dbReference type="KEGG" id="grs:C7S20_19475"/>
<reference evidence="2" key="1">
    <citation type="submission" date="2018-03" db="EMBL/GenBank/DDBJ databases">
        <title>Gramella fulva sp. nov., isolated from a dry surface of tidal flat.</title>
        <authorList>
            <person name="Hwang S.H."/>
            <person name="Hwang W.M."/>
            <person name="Kang K."/>
            <person name="Ahn T.-Y."/>
        </authorList>
    </citation>
    <scope>NUCLEOTIDE SEQUENCE [LARGE SCALE GENOMIC DNA]</scope>
    <source>
        <strain evidence="2">SH35</strain>
    </source>
</reference>
<name>A0A2R3ZAG5_9FLAO</name>
<evidence type="ECO:0000313" key="2">
    <source>
        <dbReference type="Proteomes" id="UP000241507"/>
    </source>
</evidence>
<dbReference type="Proteomes" id="UP000241507">
    <property type="component" value="Chromosome"/>
</dbReference>